<keyword evidence="4" id="KW-1185">Reference proteome</keyword>
<dbReference type="eggNOG" id="KOG0504">
    <property type="taxonomic scope" value="Eukaryota"/>
</dbReference>
<accession>A0A0E0QPC0</accession>
<dbReference type="InterPro" id="IPR036770">
    <property type="entry name" value="Ankyrin_rpt-contain_sf"/>
</dbReference>
<evidence type="ECO:0000313" key="4">
    <source>
        <dbReference type="Proteomes" id="UP000008022"/>
    </source>
</evidence>
<dbReference type="PANTHER" id="PTHR24186:SF50">
    <property type="entry name" value="ANKYRIN REPEAT-CONTAINING PROTEIN ITN1-LIKE ISOFORM X1"/>
    <property type="match status" value="1"/>
</dbReference>
<evidence type="ECO:0000256" key="1">
    <source>
        <dbReference type="ARBA" id="ARBA00022737"/>
    </source>
</evidence>
<reference evidence="3" key="2">
    <citation type="submission" date="2015-06" db="UniProtKB">
        <authorList>
            <consortium name="EnsemblPlants"/>
        </authorList>
    </citation>
    <scope>IDENTIFICATION</scope>
</reference>
<dbReference type="Proteomes" id="UP000008022">
    <property type="component" value="Unassembled WGS sequence"/>
</dbReference>
<organism evidence="3 4">
    <name type="scientific">Oryza rufipogon</name>
    <name type="common">Brownbeard rice</name>
    <name type="synonym">Asian wild rice</name>
    <dbReference type="NCBI Taxonomy" id="4529"/>
    <lineage>
        <taxon>Eukaryota</taxon>
        <taxon>Viridiplantae</taxon>
        <taxon>Streptophyta</taxon>
        <taxon>Embryophyta</taxon>
        <taxon>Tracheophyta</taxon>
        <taxon>Spermatophyta</taxon>
        <taxon>Magnoliopsida</taxon>
        <taxon>Liliopsida</taxon>
        <taxon>Poales</taxon>
        <taxon>Poaceae</taxon>
        <taxon>BOP clade</taxon>
        <taxon>Oryzoideae</taxon>
        <taxon>Oryzeae</taxon>
        <taxon>Oryzinae</taxon>
        <taxon>Oryza</taxon>
    </lineage>
</organism>
<name>A0A0E0QPC0_ORYRU</name>
<reference evidence="4" key="1">
    <citation type="submission" date="2013-06" db="EMBL/GenBank/DDBJ databases">
        <authorList>
            <person name="Zhao Q."/>
        </authorList>
    </citation>
    <scope>NUCLEOTIDE SEQUENCE</scope>
    <source>
        <strain evidence="4">cv. W1943</strain>
    </source>
</reference>
<dbReference type="EnsemblPlants" id="ORUFI09G04890.1">
    <property type="protein sequence ID" value="ORUFI09G04890.1"/>
    <property type="gene ID" value="ORUFI09G04890"/>
</dbReference>
<dbReference type="SUPFAM" id="SSF48403">
    <property type="entry name" value="Ankyrin repeat"/>
    <property type="match status" value="1"/>
</dbReference>
<evidence type="ECO:0000256" key="2">
    <source>
        <dbReference type="ARBA" id="ARBA00023043"/>
    </source>
</evidence>
<dbReference type="PANTHER" id="PTHR24186">
    <property type="entry name" value="PROTEIN PHOSPHATASE 1 REGULATORY SUBUNIT"/>
    <property type="match status" value="1"/>
</dbReference>
<dbReference type="Gene3D" id="1.25.40.20">
    <property type="entry name" value="Ankyrin repeat-containing domain"/>
    <property type="match status" value="1"/>
</dbReference>
<evidence type="ECO:0000313" key="3">
    <source>
        <dbReference type="EnsemblPlants" id="ORUFI09G04890.1"/>
    </source>
</evidence>
<proteinExistence type="predicted"/>
<dbReference type="Gramene" id="ORUFI09G04890.1">
    <property type="protein sequence ID" value="ORUFI09G04890.1"/>
    <property type="gene ID" value="ORUFI09G04890"/>
</dbReference>
<dbReference type="AlphaFoldDB" id="A0A0E0QPC0"/>
<protein>
    <submittedName>
        <fullName evidence="3">Uncharacterized protein</fullName>
    </submittedName>
</protein>
<sequence>MSFAELTTILVNWECSLIKIPDESGRTPLHYLAVGCFGRSSHLLLDYLLVECVGILSHLMVRLLDYISVDNPIIAGPFFSITATKTLLAKDPSSGYCADLEGSLPIHIAALNGKVGVIHKLIQMSPGCELSCNTSGQTILHVAVRMGRRNVVRYICLNPNLSKMILNTKDKDGNTALHLAVQKGCSWTFGILVGRSDVYLSFRNKNGHTPLDLAVLGSTSRLKFWPE</sequence>
<dbReference type="InterPro" id="IPR002110">
    <property type="entry name" value="Ankyrin_rpt"/>
</dbReference>
<keyword evidence="2" id="KW-0040">ANK repeat</keyword>
<dbReference type="SMART" id="SM00248">
    <property type="entry name" value="ANK"/>
    <property type="match status" value="4"/>
</dbReference>
<dbReference type="HOGENOM" id="CLU_1221393_0_0_1"/>
<dbReference type="GO" id="GO:0005886">
    <property type="term" value="C:plasma membrane"/>
    <property type="evidence" value="ECO:0007669"/>
    <property type="project" value="TreeGrafter"/>
</dbReference>
<keyword evidence="1" id="KW-0677">Repeat</keyword>
<dbReference type="Pfam" id="PF12796">
    <property type="entry name" value="Ank_2"/>
    <property type="match status" value="1"/>
</dbReference>
<dbReference type="STRING" id="4529.A0A0E0QPC0"/>